<feature type="transmembrane region" description="Helical" evidence="6">
    <location>
        <begin position="74"/>
        <end position="94"/>
    </location>
</feature>
<evidence type="ECO:0000256" key="6">
    <source>
        <dbReference type="SAM" id="Phobius"/>
    </source>
</evidence>
<comment type="subcellular location">
    <subcellularLocation>
        <location evidence="1">Cell inner membrane</location>
        <topology evidence="1">Multi-pass membrane protein</topology>
    </subcellularLocation>
</comment>
<evidence type="ECO:0000256" key="1">
    <source>
        <dbReference type="ARBA" id="ARBA00004429"/>
    </source>
</evidence>
<dbReference type="InterPro" id="IPR036259">
    <property type="entry name" value="MFS_trans_sf"/>
</dbReference>
<dbReference type="Proteomes" id="UP000186206">
    <property type="component" value="Unassembled WGS sequence"/>
</dbReference>
<dbReference type="InterPro" id="IPR020846">
    <property type="entry name" value="MFS_dom"/>
</dbReference>
<keyword evidence="8" id="KW-0762">Sugar transport</keyword>
<feature type="transmembrane region" description="Helical" evidence="6">
    <location>
        <begin position="44"/>
        <end position="62"/>
    </location>
</feature>
<feature type="transmembrane region" description="Helical" evidence="6">
    <location>
        <begin position="100"/>
        <end position="125"/>
    </location>
</feature>
<feature type="transmembrane region" description="Helical" evidence="6">
    <location>
        <begin position="366"/>
        <end position="384"/>
    </location>
</feature>
<protein>
    <submittedName>
        <fullName evidence="8">Glucose transporter</fullName>
    </submittedName>
</protein>
<feature type="transmembrane region" description="Helical" evidence="6">
    <location>
        <begin position="137"/>
        <end position="158"/>
    </location>
</feature>
<keyword evidence="3 6" id="KW-0812">Transmembrane</keyword>
<dbReference type="InterPro" id="IPR011701">
    <property type="entry name" value="MFS"/>
</dbReference>
<name>A0ABX3FNS9_9VIBR</name>
<feature type="transmembrane region" description="Helical" evidence="6">
    <location>
        <begin position="279"/>
        <end position="297"/>
    </location>
</feature>
<evidence type="ECO:0000259" key="7">
    <source>
        <dbReference type="PROSITE" id="PS50850"/>
    </source>
</evidence>
<evidence type="ECO:0000256" key="4">
    <source>
        <dbReference type="ARBA" id="ARBA00022989"/>
    </source>
</evidence>
<gene>
    <name evidence="8" type="ORF">BIY21_06025</name>
</gene>
<keyword evidence="5 6" id="KW-0472">Membrane</keyword>
<evidence type="ECO:0000256" key="5">
    <source>
        <dbReference type="ARBA" id="ARBA00023136"/>
    </source>
</evidence>
<feature type="domain" description="Major facilitator superfamily (MFS) profile" evidence="7">
    <location>
        <begin position="9"/>
        <end position="389"/>
    </location>
</feature>
<keyword evidence="8" id="KW-0813">Transport</keyword>
<accession>A0ABX3FNS9</accession>
<dbReference type="EMBL" id="MJMI01000022">
    <property type="protein sequence ID" value="OLQ95592.1"/>
    <property type="molecule type" value="Genomic_DNA"/>
</dbReference>
<comment type="caution">
    <text evidence="8">The sequence shown here is derived from an EMBL/GenBank/DDBJ whole genome shotgun (WGS) entry which is preliminary data.</text>
</comment>
<keyword evidence="2" id="KW-1003">Cell membrane</keyword>
<evidence type="ECO:0000313" key="9">
    <source>
        <dbReference type="Proteomes" id="UP000186206"/>
    </source>
</evidence>
<feature type="transmembrane region" description="Helical" evidence="6">
    <location>
        <begin position="333"/>
        <end position="354"/>
    </location>
</feature>
<feature type="transmembrane region" description="Helical" evidence="6">
    <location>
        <begin position="242"/>
        <end position="267"/>
    </location>
</feature>
<evidence type="ECO:0000313" key="8">
    <source>
        <dbReference type="EMBL" id="OLQ95592.1"/>
    </source>
</evidence>
<feature type="transmembrane region" description="Helical" evidence="6">
    <location>
        <begin position="164"/>
        <end position="182"/>
    </location>
</feature>
<dbReference type="PANTHER" id="PTHR43702:SF3">
    <property type="entry name" value="PROTEIN TSGA"/>
    <property type="match status" value="1"/>
</dbReference>
<sequence length="397" mass="42007">MMSNPSTRSLILLSLVFFTWGVLTSANSILVPHFQSLFNLSYQQSMLVQMAFYIAPFAVSIPTSIQMVKRGYKFSLTAALLLTVIGALCLYLALKNLSFAAALCSVFVVAMGVAALQVVANPYVTVTGEASESTRRLTIASTLNSTGTTAGPVLLALAMVTVGIANIYLMLALLITLITYLIRRYLLVDVKSEQQVNVSAHLAKLSKQPQFVFGALMIFVYVGVEVAIGTVTISYLSDETLVGLSATTATTLMSIYWAGSLVGRMAYSFVAHRCAPLKTLLFGAMGASALILLAILTSSLVGGIALVLIGLVNSFMYPIIFSRAIENLGDSTGAASAILIMCGIGGGVVPMLQASTIASWGVANSYFVPLCGYIMLALYGAVCLRRKVAASQFGQTA</sequence>
<proteinExistence type="predicted"/>
<dbReference type="PROSITE" id="PS50850">
    <property type="entry name" value="MFS"/>
    <property type="match status" value="1"/>
</dbReference>
<reference evidence="8 9" key="1">
    <citation type="submission" date="2016-09" db="EMBL/GenBank/DDBJ databases">
        <title>Genomic Taxonomy of the Vibrionaceae.</title>
        <authorList>
            <person name="Gonzalez-Castillo A."/>
            <person name="Gomez-Gil B."/>
            <person name="Enciso-Ibarra K."/>
        </authorList>
    </citation>
    <scope>NUCLEOTIDE SEQUENCE [LARGE SCALE GENOMIC DNA]</scope>
    <source>
        <strain evidence="8 9">CAIM 1731</strain>
    </source>
</reference>
<dbReference type="Gene3D" id="1.20.1250.20">
    <property type="entry name" value="MFS general substrate transporter like domains"/>
    <property type="match status" value="2"/>
</dbReference>
<keyword evidence="4 6" id="KW-1133">Transmembrane helix</keyword>
<dbReference type="SUPFAM" id="SSF103473">
    <property type="entry name" value="MFS general substrate transporter"/>
    <property type="match status" value="1"/>
</dbReference>
<organism evidence="8 9">
    <name type="scientific">Vibrio ponticus</name>
    <dbReference type="NCBI Taxonomy" id="265668"/>
    <lineage>
        <taxon>Bacteria</taxon>
        <taxon>Pseudomonadati</taxon>
        <taxon>Pseudomonadota</taxon>
        <taxon>Gammaproteobacteria</taxon>
        <taxon>Vibrionales</taxon>
        <taxon>Vibrionaceae</taxon>
        <taxon>Vibrio</taxon>
    </lineage>
</organism>
<feature type="transmembrane region" description="Helical" evidence="6">
    <location>
        <begin position="211"/>
        <end position="236"/>
    </location>
</feature>
<dbReference type="InterPro" id="IPR050375">
    <property type="entry name" value="MFS_TsgA-like"/>
</dbReference>
<evidence type="ECO:0000256" key="3">
    <source>
        <dbReference type="ARBA" id="ARBA00022692"/>
    </source>
</evidence>
<feature type="transmembrane region" description="Helical" evidence="6">
    <location>
        <begin position="303"/>
        <end position="321"/>
    </location>
</feature>
<evidence type="ECO:0000256" key="2">
    <source>
        <dbReference type="ARBA" id="ARBA00022475"/>
    </source>
</evidence>
<dbReference type="Pfam" id="PF07690">
    <property type="entry name" value="MFS_1"/>
    <property type="match status" value="1"/>
</dbReference>
<dbReference type="PANTHER" id="PTHR43702">
    <property type="entry name" value="L-FUCOSE-PROTON SYMPORTER"/>
    <property type="match status" value="1"/>
</dbReference>
<keyword evidence="9" id="KW-1185">Reference proteome</keyword>